<sequence length="332" mass="36075">MELQFATLDVFTSTRMQGNPLAVVSVPAALQDRLPQAAKQKIAREFNLSETVFLHEAAADGNRSERRVDIFTTEQEIPFAGHPTIGTAVLARYYLHPHVDTLVTKAGPIGLVPQDGRRIRAKIPHNVHLHANTLADVIIGSGSGTGEEDYPGLSPVPEIRAAELAAPVFSVVRGMTFVLVRLPSLGLLGRVTEAARLDFAGLPKPLLDEAWRDSFVCRYYYVDVDPDKEDGEGEEGREGARHIRTRMVELGFEDPATGSAASALASYLTLKEGRKGEGTNRFRLTQGVEMGRRSDISVDTTTRETSDGVELVDLWLGGTAVVVMKGSLTVDV</sequence>
<accession>A0ACB9Z3P2</accession>
<name>A0ACB9Z3P2_9PEZI</name>
<dbReference type="Proteomes" id="UP001497700">
    <property type="component" value="Unassembled WGS sequence"/>
</dbReference>
<organism evidence="1 2">
    <name type="scientific">Hypoxylon rubiginosum</name>
    <dbReference type="NCBI Taxonomy" id="110542"/>
    <lineage>
        <taxon>Eukaryota</taxon>
        <taxon>Fungi</taxon>
        <taxon>Dikarya</taxon>
        <taxon>Ascomycota</taxon>
        <taxon>Pezizomycotina</taxon>
        <taxon>Sordariomycetes</taxon>
        <taxon>Xylariomycetidae</taxon>
        <taxon>Xylariales</taxon>
        <taxon>Hypoxylaceae</taxon>
        <taxon>Hypoxylon</taxon>
    </lineage>
</organism>
<gene>
    <name evidence="1" type="ORF">F4820DRAFT_417495</name>
</gene>
<dbReference type="EMBL" id="MU393461">
    <property type="protein sequence ID" value="KAI4866228.1"/>
    <property type="molecule type" value="Genomic_DNA"/>
</dbReference>
<comment type="caution">
    <text evidence="1">The sequence shown here is derived from an EMBL/GenBank/DDBJ whole genome shotgun (WGS) entry which is preliminary data.</text>
</comment>
<evidence type="ECO:0000313" key="2">
    <source>
        <dbReference type="Proteomes" id="UP001497700"/>
    </source>
</evidence>
<reference evidence="1 2" key="1">
    <citation type="journal article" date="2022" name="New Phytol.">
        <title>Ecological generalism drives hyperdiversity of secondary metabolite gene clusters in xylarialean endophytes.</title>
        <authorList>
            <person name="Franco M.E.E."/>
            <person name="Wisecaver J.H."/>
            <person name="Arnold A.E."/>
            <person name="Ju Y.M."/>
            <person name="Slot J.C."/>
            <person name="Ahrendt S."/>
            <person name="Moore L.P."/>
            <person name="Eastman K.E."/>
            <person name="Scott K."/>
            <person name="Konkel Z."/>
            <person name="Mondo S.J."/>
            <person name="Kuo A."/>
            <person name="Hayes R.D."/>
            <person name="Haridas S."/>
            <person name="Andreopoulos B."/>
            <person name="Riley R."/>
            <person name="LaButti K."/>
            <person name="Pangilinan J."/>
            <person name="Lipzen A."/>
            <person name="Amirebrahimi M."/>
            <person name="Yan J."/>
            <person name="Adam C."/>
            <person name="Keymanesh K."/>
            <person name="Ng V."/>
            <person name="Louie K."/>
            <person name="Northen T."/>
            <person name="Drula E."/>
            <person name="Henrissat B."/>
            <person name="Hsieh H.M."/>
            <person name="Youens-Clark K."/>
            <person name="Lutzoni F."/>
            <person name="Miadlikowska J."/>
            <person name="Eastwood D.C."/>
            <person name="Hamelin R.C."/>
            <person name="Grigoriev I.V."/>
            <person name="U'Ren J.M."/>
        </authorList>
    </citation>
    <scope>NUCLEOTIDE SEQUENCE [LARGE SCALE GENOMIC DNA]</scope>
    <source>
        <strain evidence="1 2">CBS 119005</strain>
    </source>
</reference>
<evidence type="ECO:0000313" key="1">
    <source>
        <dbReference type="EMBL" id="KAI4866228.1"/>
    </source>
</evidence>
<proteinExistence type="predicted"/>
<keyword evidence="2" id="KW-1185">Reference proteome</keyword>
<protein>
    <submittedName>
        <fullName evidence="1">Diaminopimelate epimerase-like protein</fullName>
    </submittedName>
</protein>